<evidence type="ECO:0000313" key="2">
    <source>
        <dbReference type="Proteomes" id="UP001642484"/>
    </source>
</evidence>
<reference evidence="1 2" key="1">
    <citation type="submission" date="2024-02" db="EMBL/GenBank/DDBJ databases">
        <authorList>
            <person name="Chen Y."/>
            <person name="Shah S."/>
            <person name="Dougan E. K."/>
            <person name="Thang M."/>
            <person name="Chan C."/>
        </authorList>
    </citation>
    <scope>NUCLEOTIDE SEQUENCE [LARGE SCALE GENOMIC DNA]</scope>
</reference>
<accession>A0ABP0KSS7</accession>
<gene>
    <name evidence="1" type="ORF">CCMP2556_LOCUS17674</name>
</gene>
<protein>
    <submittedName>
        <fullName evidence="1">Uncharacterized protein</fullName>
    </submittedName>
</protein>
<proteinExistence type="predicted"/>
<keyword evidence="2" id="KW-1185">Reference proteome</keyword>
<comment type="caution">
    <text evidence="1">The sequence shown here is derived from an EMBL/GenBank/DDBJ whole genome shotgun (WGS) entry which is preliminary data.</text>
</comment>
<sequence>MWATDHGRYMTNSMASRWLIAVLPASLYKMNADGTNLTVMSATREIVNSFNELAHHGVDVRDVASLGGGLAVANLKFMVMGFRGDWKAYVQVFGFCRAPNTDEVCWLCEGSKGVHNMATAITDVSENAYWRRTYLNSSPWTSIPPYATLHGFRLEMVVPDLLHMWNLGMARDLAGSVLKIICREQHVFNGPNIEARLRQATDSLKTFARSNGHCLRIKRITRAKLHWETRKYPEFMASGHDSYVALAWLDECLKPYQQRYGDLCTLLFTSNWCFRLFYANTGWFLSEGERQTVRVLGRIFLQVYARCALDAVRQRDLLFRWRPKSHMIDHVFECRRAINPARYSTWLDEDWLKKLSKNLQMTASKTAQVGVLQRWLMALPEAIDKAGRD</sequence>
<dbReference type="Proteomes" id="UP001642484">
    <property type="component" value="Unassembled WGS sequence"/>
</dbReference>
<organism evidence="1 2">
    <name type="scientific">Durusdinium trenchii</name>
    <dbReference type="NCBI Taxonomy" id="1381693"/>
    <lineage>
        <taxon>Eukaryota</taxon>
        <taxon>Sar</taxon>
        <taxon>Alveolata</taxon>
        <taxon>Dinophyceae</taxon>
        <taxon>Suessiales</taxon>
        <taxon>Symbiodiniaceae</taxon>
        <taxon>Durusdinium</taxon>
    </lineage>
</organism>
<evidence type="ECO:0000313" key="1">
    <source>
        <dbReference type="EMBL" id="CAK9029905.1"/>
    </source>
</evidence>
<name>A0ABP0KSS7_9DINO</name>
<dbReference type="EMBL" id="CAXAMN010009835">
    <property type="protein sequence ID" value="CAK9029905.1"/>
    <property type="molecule type" value="Genomic_DNA"/>
</dbReference>